<dbReference type="InterPro" id="IPR050091">
    <property type="entry name" value="PKS_NRPS_Biosynth_Enz"/>
</dbReference>
<feature type="region of interest" description="N-terminal hotdog fold" evidence="5">
    <location>
        <begin position="5748"/>
        <end position="5872"/>
    </location>
</feature>
<dbReference type="InterPro" id="IPR020807">
    <property type="entry name" value="PKS_DH"/>
</dbReference>
<feature type="domain" description="Ketosynthase family 3 (KS3)" evidence="8">
    <location>
        <begin position="1591"/>
        <end position="2016"/>
    </location>
</feature>
<dbReference type="Gene3D" id="3.10.129.110">
    <property type="entry name" value="Polyketide synthase dehydratase"/>
    <property type="match status" value="2"/>
</dbReference>
<dbReference type="SMART" id="SM00823">
    <property type="entry name" value="PKS_PP"/>
    <property type="match status" value="5"/>
</dbReference>
<dbReference type="Pfam" id="PF00550">
    <property type="entry name" value="PP-binding"/>
    <property type="match status" value="5"/>
</dbReference>
<dbReference type="SUPFAM" id="SSF52151">
    <property type="entry name" value="FabD/lysophospholipase-like"/>
    <property type="match status" value="5"/>
</dbReference>
<dbReference type="PROSITE" id="PS50075">
    <property type="entry name" value="CARRIER"/>
    <property type="match status" value="5"/>
</dbReference>
<evidence type="ECO:0000259" key="7">
    <source>
        <dbReference type="PROSITE" id="PS50075"/>
    </source>
</evidence>
<dbReference type="GO" id="GO:0006633">
    <property type="term" value="P:fatty acid biosynthetic process"/>
    <property type="evidence" value="ECO:0007669"/>
    <property type="project" value="InterPro"/>
</dbReference>
<organism evidence="10">
    <name type="scientific">Polyangium spumosum</name>
    <dbReference type="NCBI Taxonomy" id="889282"/>
    <lineage>
        <taxon>Bacteria</taxon>
        <taxon>Pseudomonadati</taxon>
        <taxon>Myxococcota</taxon>
        <taxon>Polyangia</taxon>
        <taxon>Polyangiales</taxon>
        <taxon>Polyangiaceae</taxon>
        <taxon>Polyangium</taxon>
    </lineage>
</organism>
<dbReference type="InterPro" id="IPR009081">
    <property type="entry name" value="PP-bd_ACP"/>
</dbReference>
<protein>
    <submittedName>
        <fullName evidence="10">Polyketide synthase</fullName>
    </submittedName>
</protein>
<dbReference type="InterPro" id="IPR057326">
    <property type="entry name" value="KR_dom"/>
</dbReference>
<dbReference type="Pfam" id="PF08659">
    <property type="entry name" value="KR"/>
    <property type="match status" value="3"/>
</dbReference>
<dbReference type="InterPro" id="IPR013968">
    <property type="entry name" value="PKS_KR"/>
</dbReference>
<feature type="domain" description="Carrier" evidence="7">
    <location>
        <begin position="1488"/>
        <end position="1566"/>
    </location>
</feature>
<dbReference type="SUPFAM" id="SSF51735">
    <property type="entry name" value="NAD(P)-binding Rossmann-fold domains"/>
    <property type="match status" value="6"/>
</dbReference>
<sequence>MDKLGLPGVLGRRVSRLWQEETLKVAQLFSEASSSPQTIDAIRQWLVARMAALVGATSQEEQAGIDLDAPFARFGLDSRQALEILRELEALVGRKLSATAMWEHPTIEELARYAVAGEPEARAHGAPLTVPVQSGWSDRRDEPLAIVGMACRFAGAPDLDAYWRLLAEGVDATGEVPRERWDADAYFDEDRSAPGKAVSRRAALLEHVDRFDPGVFGISPREAHELDPTQRLALELSWEALEHAGIPPRSLEGSATGVFFGSMWHDWADLTAGDAAGMTAHRATGQAPNMIANRVSYVLGLRGPSVVVDTASSSALVALHYAGHSLRNGEAEVALVGGVNLLLSPETMVFVSKFGGLSPDGRCKAFSANADGFGRGEGGGVIVLKRLSQAQRDGDRIHAIVRATAVNNDGASYGLTAPSPEAQEAVLREAYARAGIEPGAVHYVEAHGTGTPLGDQIELGALGAVLGGARAADRSLLVGSAKTNIGHTEGAAGIAGLLKAVLAMQHRQVPASLHAEPPNPKIQFGALGLRVPTALEPWPAAASERALSGVSSFGWGGTNAHAVLEGPAPDVHLLALAAPAEGELVERARGLCRELADAPAGSRLGELLAASAAGASWQPADRSEGASGRHRLAAVVRSSGEAIEALDAFLGGVPHAGLSVGLCAPARPGVVFVFSPLGAQWAGMGRQLFASEPVFRASVLRSDRALGPLLGRSIVEDLVQPAAPSRFDDAVFVQPLLFAVQVALAETLRAHGVEPDAIVGHSAGEVAAAYVAGALDLADAARVIHHYSRVQAGAAGPGAMAVVELPAAEVAEMLAPYAGEVELAAVNSRRQVVISGAAEPVHALVEAWRARGTTSHVIRVDVAGHSPRMTAPLLEELEASLRDLKPRRPRIPMWSTVTGARVDGADLGGGYWSGNLRRPVQLGAVIEQLAEDHGVFVELGPHPVLASALAESVAARGAPAEVLAALRRPMDDARGGDDERRSLAEARARLFVLGATRASGEEAPTEPMPVVLSARSATALRGQAERLREHLVGRPELALVDVAFSLATTRSCLEHRAAIVAHDRRELLDALDALAAGRPAPRAVVGRRTGGGKVVFVFPGQGSQWQGMGRALLDSAPVFRDQLLACERALAPHVGWSLLDVLRGDGAFAAAPALDRVDVVQPALFAVMVSLAALWRSMGIEPDAVVGHSQGEIAAACVAGALSLEDAAAVIALRGRALTRLAGHGAMAAVELGADALAPHAAPLGDRLAIAAINSPRATVVSGDANAVDTLLGALSAAGVFARKVRVDYASHGAQVEAAREELVAALAGITPRAARIPLYSTVTGTPLAGDELDAEYWYCNLRQTVRFADAIERLAADGHRSFVEVSPHPVLALALGETLEQAGVPAAVVGSLRRDDGDLSRFLCSLGELHCLGQPVDWSAYYQPRRPRRVELPTYAFQRERFWRAAPGRPHAEAAPTEPAPVPPAASGPEAGDPALLGRLRALSEPDRLRHLLAIVLAETAAVLGHSATSSIDSHTGFFDQGLDSWTVTQLRLRLEHVTGVALTSSVAFDRPTPHHLAAFLRAALAPALGASGDPTDEARAIPRARASSDEPIAIVGLALRLPGGADDADGLWRLLEGEIDAVGPIPASRWDAGAVYDPDPAAPGKSYVREAALLDRIDLFDAAFFGISPFEANHIDPQHRLLLETAWQALEQAGIVPAALRDSQTGVYVGVGPGDYLSLHGAPSTEAHAMLGTSPSLAAGRLSFTLGLQGPALSVDTACSSSLVALHLSCQALRHGECRLALAAGVNVLASADGFVRMCRARALSPDGRSKTFSAQADGYGRGEGVVVLALERLSDARAAGRKVLALVRGSAINHDGASSGLTVPNGTSQQKVVRAALDDAGLAPADVDFVECHGTGTALGDPIEVHALGAVYGRERPADRPLLLGAVKTNVGHLEWAAGLAGVAKVIASLRHEALPATLHSSPRNPRIDWDALPVAVVDQRRPWPQDAAGRARRAGVSSFGISGTNAHVILEEAPRDVSVEVERAAPAVVPPVPVMLSAKSEAAVRAQAARLREHLVARPELALVDVAYSLVTTRSQLAHRVALVARERAELLGALASFAQGLPTPRAVEGLRTGDGKLAVLFTGQGSQRPGMGRGLYDAYPVFREALDAACAHLDAAVAEGGRPLREVMFAAEGSEAAALLDETSYTQRALFALEVALFRLLASWGVQVDLLLGHSIGELVAAHVAGVLSLPDACALVGARARLMQELPGGGAMVTVQASEQEVRALLAARQAGAEIAAINGPTSTVVSGDAAAVGEVAARFEAQGRKTTRLRVSHAFHSHHMDGMLEAFRRVAEGLTYRPAQIPIASNVTGRMATDAELSSPGYWVDHVRQAVRFADGIRALHGEGVHTFLELGPHAVLSALAQDAVEPATHEGEQAGVVAILRKDQPEDVTVAAAVGALHARGHRVDWSAYFDRREAAIHPRQVELPTYAFQRQRHWLDAPGASRAEDALLRLEWTELSHIAPAPQRSERWALVGAPEELGLEPAGVTLDRHPDLAALIAALDRGASVPDAVVVPWRSRGAAAAPADVIAGAHEATARLLAQLQAWLADERLASSRLVVLTRGAVAARSGEDVPDLVHAPLWGLVRSAQSEHLDRSILLVDSDDTEASREVRFTGGDAAETQIALRRGTCLVPRLAPARFERALTVPRPLAPGGTVLITGGTGALGGLLARHLVHEHGVTHVVLASRQGPAAPGADALGRELEAAGARVTIAACDAADRVALEALLAGIPREHPLTAVIHAAGVIDSNDLGALTPERLRAVLGAKLDAAVHLHELTRALELSAFVLFSSVSGVVGGAGQASYAAANAFLDALAHHRRAQGLPALALAWGLWQTGAGMDARLTDVDLERIERGGLRPLSPDDGLALFDAALARPDAALVPARFDAAALRSYAHARSPVLRGLAGGPAARPVVAHAAAASSLRHRLGALSAEDRERALLERVRVEVAGVLGLADPSTVPAERPLRELGLDSLMAVELRGRLADATATRLHTTLLFDHPTPGALARFLAHQLFGGPEGQPEAAPAPDPRADADEPIAIVAMGCRFAGGVRKPEDLWQLLAEGRDAISGFPDNRGWDLTKLYDPDPEAVGKAYTREGGFLHDADLFDAELFGISPREALAADPQHRLLLETTWEAVERAGLAPTTLHGSQTGVFVGVVYSDYATLLREAPGDLEAYAGLGSLPSVASGRIAYALGLHGPSLTVDTACSSSLVAIHLAVQSLRRGECTLALAGGVTVMATPGMFITFSRQRGLSPDGRCKAFSAAADGTGWGEGAGMLVLERLSDARRHGHPVLAVLRGSAVNQDGRSQGLTAPSGPAQERLIREALANARLRPDDVDVVEAHGTGTRLGDPIEAHALLSTYGRDRSEDRPLWLGSLKSNLGHTQAAAGVGGVIKMVLAMQHGVMPRTLHAAEPSPHVDWSMGAVRLLNEPVPWVAEGRPRRAGVSAFGVSGTNAHVILEQAPPGEEPPEGAGGASPAVPVLLSARSEAALAAQAARLREHLEAHPGLPLIDVAYSLATTRAQLEHRAALVARDRAGLLDALTSVTRGEPTPHAVVGSSTNGGKVVFVFPGQGSQWPGMARALLDTVPVFRDRIAACERALSPHVDWSLLAVLRGEPGAPSLERVDVVQPALFAVMIGLAALWRAMGVAPDAVIGHSQGEIAAAHVAGALSLEDAAAVVALRSRALTRLAGRGAMAAVELSAAALAPYLAPFGARVAIAAVNSPRASVVAGDPEAIETLLERLAGAQIFARKVRVDYASHGAQVEAVEEELVPALSGITPRAAAIPLYSTVTGGPVGGGELDGAYWYQNLRQTVRFADAVQRAIADEHRCFVEVSPHPVLAPALTETIEGAAAAGAVVGSLRRDDGDLARMLMSLGALHAHGQRVDLRACFELLGDVASGEPGRQTRLRRVDLPTYAFRRERYWPEVRPLRAAPQSSRAAGEHPLLGVPFASSLHPEERLWEQPAILDAAPWLVEHRLGGEAILPGGVYLEMALAAGAALYGADGFELVGVRFERMLALPCGALQVAIAREAGRATVAIACRAEGAEAWTRHAVAELHVAPRTRQPCETTPAEIRTRCAGVVDAAEHYARVEQLGVAYGPRLRSVERIWVGDGEAIGLVRVPPELLGEAADYQAHPALLDGCFQVMMALVCARSAERTLVPTGFARVRMHARPSAQVWVHVRGDARDLKLAVLDDDGGVLLELCDAQLAPLSTATDPFDDFVHGVAWRHRELPAQAPAEARPRERAPWIILRDAHGTGAGLSQALRARGEACIEIDAAEPGELSRLLAGACRGVVHCGSLDSAPRAETTPATLEADLRRGAHAAVVLAQAIVRRAFRNPPRLILVTRAAQAMGTGPVSAAQAPLWGLSRAAAMEHPELEWTCIDLPAVPLSGEADLLARELLAGDGEEQIALRAEGRFVARLVRTSLGTPDRAGAPPAKIAADRTYLIAGGLGGLGLVLARWMVEQGARSLVLVGRSAPGEAARASIGAMEALGAKVLVVQGDISRRADVDRIVGGISRDLPLRGVVHAAAVVADRTVLELADVELLATARPKILGAWNLHEATREMPLDFFVMYSSMASVLGVPGLAAYAACNAFLDALAHVRVAEGLPATSIQWGLFADLGVAVEDGRGLRLSARGIGAVTPAEGTELFGRVLAHPRAEVALFRLSLRRWLEATPQAAGTRYLSELPLEQARPAGPAPSGLREVLAKAPPADRVERIAAHVTEQLGQVLRVPPARIERGTPFQSLGLDSLMSLEMRNRLEKSLGLRLQPTLFFTFPSVQPLAQHLLSCLDLPAAEAPSVAPLPAPDGDGVERGEHEPLAIVGMACRFPGGGDSPDAYWDLLVRGVDAVREIPADRWPAEALPGDKPAARSAALLDRVDGFDAAFFGISPREAESLDPQQRLLLEIAWEALEDAGQRPEALSGTATGVYVGFNSLDYQHRLILRGTSDVDAYTALGNQLSTASGRISYTLGLQGPSISVDTACSSSLVSIALACQGLRAGECDVAIAGGVTLLLSPYTMALVAGTQALSPDGRCKTLDSRANGFVRGEGCGMVVLKRLSDAQRDGDPIRAVIEGWAVNQDGRSAGLTAPNVLSQQALLRTALSRARVSSDEVGYVEMHGTGTPLGDPIEASALREVIGGPRADGSPCVLGAVKTNLGHLEAAAGVAGLMKAVLSLEREVIPKNLHFRTLNPSISFEGTPFVIPTEAVPWRRGDRRRVAGVSSFGISGTNAHVVLAEVPAVTAAPTKAKAQPELFVLSARSMAALEAQAGRLSAHLGAHPELPLGDVAFSLATTRSELPHRLAVVASAREALAESLAAVARGASPAGVSRGRLGAGGPGRVVFVFPGQGSQWIGMGRMLLTEEPVFRGALTACDRAIQAEAGWSVLAELGADEAGSQLSQIDVVQPLLFAIQVGLAALWRSRGIEPTVVIGHSMGEVAAAHVAGALSLEDAAAVICRRSRLLRRISGRGEMAVVELPVAEAEAALSGYQDRLSVAASNGPRSTVVAGDPGALGEVMAALEARGVFCRRVKVDVASHSPQVDALREELVADLSGLAPRRSAVPMRSTVTGAAVEGQELLASYWADNLRLPVRFAEVVQALLADGHGLFVEVSPHPILVPAIEELLHATARQGLVVGSLRRGQDERAAMLEALGALWARGHVVAWDRLFNAGHRRVPLPTYAWQRERHWIEAEAGSEASRGGRGHAGGHPLLGERQTLSIQPGTSLWETTLSARRLPWLHDHRIHGVAVFPGAAFLEMALSAEVVGQGPCELAGVALSHALAFSDDAAVTVQMVTTGEPAGLRFQIASQVPGAERGSWQVHCRGALGRTPPAEAPARLDLEALRARLEVDAPIATFYAELAARGIQYGPAFQGLGELWRGEDEALGRVELPEAAGSPTPYRLHPALLDACLQVGSPRDGEQAPWVPVEVGALRLWRRPMGELWCHAKSGAVQPGGRRSLDLRIADGAGIVVAEISGLVIQQLAEERRPREAEDEWFLELDWERAAVAAPALAAGRWLLLGGGELGASMRAALEAAGHQAVHAAIPEDAAGARALFGAAFGGQLPTGVVHLGNLEAGGELDTDAIETALARGCDSVLATVQALAAAADRDLPRLWLLTRGAQPLGGGPRHRVAAAQAMALGLGRVIAAEHTRLRCARVDLDPDRPAGEIDAVLAELLADDAEDEVAWRSGERHVARLSRRSLERRRAQDLPGDARVRRDGSYLVTGGLGGLGLSVAGWLAEQGAGHLVLVGRSGAATPAQQAAVAALEAKGARVTVARADVADRAALERVLREIDASGLPLRGVVHAAGALDDGLLLQQTPARFRAVMASKVRGALHLHALTRELPLSFFVMYASAAGLLGTPGQGNYAAANTFLDALSHHRRALGLPALSIDWGAFSEAGLAAAQANRGERLAAGGVRNMTLDEGLAVLARLLESDHAQIGVVPLDVSRWADLHPAVASSRLWSRLRSTGREGAGAHAEERALLDRLTMAGPAERTALVQAVLRAQVSQVLRIPEERLDLDEPLTSLGMDSLMGLELRHRLEARFGIQLSATLLWRYPTASAIGEHLLEERLRVAVQMQSPASPPGTPSSAADDDEEEGIL</sequence>
<dbReference type="InterPro" id="IPR049900">
    <property type="entry name" value="PKS_mFAS_DH"/>
</dbReference>
<keyword evidence="3" id="KW-0808">Transferase</keyword>
<feature type="domain" description="Ketosynthase family 3 (KS3)" evidence="8">
    <location>
        <begin position="4858"/>
        <end position="5278"/>
    </location>
</feature>
<feature type="active site" description="Proton donor; for dehydratase activity" evidence="5">
    <location>
        <position position="5947"/>
    </location>
</feature>
<dbReference type="Pfam" id="PF00698">
    <property type="entry name" value="Acyl_transf_1"/>
    <property type="match status" value="5"/>
</dbReference>
<feature type="domain" description="PKS/mFAS DH" evidence="9">
    <location>
        <begin position="3984"/>
        <end position="4258"/>
    </location>
</feature>
<feature type="region of interest" description="C-terminal hotdog fold" evidence="5">
    <location>
        <begin position="5887"/>
        <end position="6027"/>
    </location>
</feature>
<feature type="domain" description="Carrier" evidence="7">
    <location>
        <begin position="4754"/>
        <end position="4832"/>
    </location>
</feature>
<dbReference type="InterPro" id="IPR042104">
    <property type="entry name" value="PKS_dehydratase_sf"/>
</dbReference>
<dbReference type="SMART" id="SM00825">
    <property type="entry name" value="PKS_KS"/>
    <property type="match status" value="4"/>
</dbReference>
<dbReference type="GO" id="GO:0004315">
    <property type="term" value="F:3-oxoacyl-[acyl-carrier-protein] synthase activity"/>
    <property type="evidence" value="ECO:0007669"/>
    <property type="project" value="InterPro"/>
</dbReference>
<feature type="region of interest" description="Disordered" evidence="6">
    <location>
        <begin position="6617"/>
        <end position="6640"/>
    </location>
</feature>
<comment type="function">
    <text evidence="4">Involved in production of the polyketide antibiotic thailandamide.</text>
</comment>
<dbReference type="PROSITE" id="PS52004">
    <property type="entry name" value="KS3_2"/>
    <property type="match status" value="4"/>
</dbReference>
<dbReference type="Pfam" id="PF21089">
    <property type="entry name" value="PKS_DH_N"/>
    <property type="match status" value="2"/>
</dbReference>
<dbReference type="InterPro" id="IPR001227">
    <property type="entry name" value="Ac_transferase_dom_sf"/>
</dbReference>
<evidence type="ECO:0000256" key="3">
    <source>
        <dbReference type="ARBA" id="ARBA00022679"/>
    </source>
</evidence>
<feature type="domain" description="Ketosynthase family 3 (KS3)" evidence="8">
    <location>
        <begin position="141"/>
        <end position="566"/>
    </location>
</feature>
<dbReference type="Gene3D" id="3.30.70.3290">
    <property type="match status" value="4"/>
</dbReference>
<dbReference type="Gene3D" id="3.30.70.250">
    <property type="entry name" value="Malonyl-CoA ACP transacylase, ACP-binding"/>
    <property type="match status" value="1"/>
</dbReference>
<evidence type="ECO:0000259" key="8">
    <source>
        <dbReference type="PROSITE" id="PS52004"/>
    </source>
</evidence>
<evidence type="ECO:0000256" key="4">
    <source>
        <dbReference type="ARBA" id="ARBA00054155"/>
    </source>
</evidence>
<dbReference type="InterPro" id="IPR036291">
    <property type="entry name" value="NAD(P)-bd_dom_sf"/>
</dbReference>
<dbReference type="Pfam" id="PF22621">
    <property type="entry name" value="CurL-like_PKS_C"/>
    <property type="match status" value="1"/>
</dbReference>
<dbReference type="Pfam" id="PF14765">
    <property type="entry name" value="PS-DH"/>
    <property type="match status" value="2"/>
</dbReference>
<dbReference type="InterPro" id="IPR014043">
    <property type="entry name" value="Acyl_transferase_dom"/>
</dbReference>
<accession>A0A173H0U5</accession>
<feature type="region of interest" description="C-terminal hotdog fold" evidence="5">
    <location>
        <begin position="4120"/>
        <end position="4258"/>
    </location>
</feature>
<evidence type="ECO:0000256" key="5">
    <source>
        <dbReference type="PROSITE-ProRule" id="PRU01363"/>
    </source>
</evidence>
<dbReference type="SMART" id="SM01294">
    <property type="entry name" value="PKS_PP_betabranch"/>
    <property type="match status" value="2"/>
</dbReference>
<evidence type="ECO:0000256" key="6">
    <source>
        <dbReference type="SAM" id="MobiDB-lite"/>
    </source>
</evidence>
<feature type="active site" description="Proton acceptor; for dehydratase activity" evidence="5">
    <location>
        <position position="4017"/>
    </location>
</feature>
<dbReference type="SMART" id="SM00822">
    <property type="entry name" value="PKS_KR"/>
    <property type="match status" value="3"/>
</dbReference>
<dbReference type="GO" id="GO:0005886">
    <property type="term" value="C:plasma membrane"/>
    <property type="evidence" value="ECO:0007669"/>
    <property type="project" value="TreeGrafter"/>
</dbReference>
<dbReference type="CDD" id="cd08956">
    <property type="entry name" value="KR_3_FAS_SDR_x"/>
    <property type="match status" value="1"/>
</dbReference>
<dbReference type="FunFam" id="3.40.366.10:FF:000002">
    <property type="entry name" value="Probable polyketide synthase 2"/>
    <property type="match status" value="4"/>
</dbReference>
<dbReference type="CDD" id="cd00833">
    <property type="entry name" value="PKS"/>
    <property type="match status" value="4"/>
</dbReference>
<dbReference type="Pfam" id="PF16197">
    <property type="entry name" value="KAsynt_C_assoc"/>
    <property type="match status" value="3"/>
</dbReference>
<dbReference type="FunFam" id="3.40.47.10:FF:000019">
    <property type="entry name" value="Polyketide synthase type I"/>
    <property type="match status" value="4"/>
</dbReference>
<dbReference type="InterPro" id="IPR016035">
    <property type="entry name" value="Acyl_Trfase/lysoPLipase"/>
</dbReference>
<dbReference type="InterPro" id="IPR036736">
    <property type="entry name" value="ACP-like_sf"/>
</dbReference>
<evidence type="ECO:0000256" key="2">
    <source>
        <dbReference type="ARBA" id="ARBA00022553"/>
    </source>
</evidence>
<feature type="region of interest" description="Disordered" evidence="6">
    <location>
        <begin position="1448"/>
        <end position="1474"/>
    </location>
</feature>
<dbReference type="Pfam" id="PF00109">
    <property type="entry name" value="ketoacyl-synt"/>
    <property type="match status" value="4"/>
</dbReference>
<dbReference type="SUPFAM" id="SSF53901">
    <property type="entry name" value="Thiolase-like"/>
    <property type="match status" value="4"/>
</dbReference>
<feature type="domain" description="Carrier" evidence="7">
    <location>
        <begin position="37"/>
        <end position="118"/>
    </location>
</feature>
<dbReference type="SMART" id="SM00826">
    <property type="entry name" value="PKS_DH"/>
    <property type="match status" value="2"/>
</dbReference>
<evidence type="ECO:0000313" key="10">
    <source>
        <dbReference type="EMBL" id="ANI24099.1"/>
    </source>
</evidence>
<dbReference type="InterPro" id="IPR006162">
    <property type="entry name" value="Ppantetheine_attach_site"/>
</dbReference>
<dbReference type="PROSITE" id="PS00606">
    <property type="entry name" value="KS3_1"/>
    <property type="match status" value="3"/>
</dbReference>
<feature type="compositionally biased region" description="Acidic residues" evidence="6">
    <location>
        <begin position="6631"/>
        <end position="6640"/>
    </location>
</feature>
<dbReference type="Gene3D" id="3.40.47.10">
    <property type="match status" value="4"/>
</dbReference>
<gene>
    <name evidence="10" type="primary">antA</name>
</gene>
<dbReference type="InterPro" id="IPR020841">
    <property type="entry name" value="PKS_Beta-ketoAc_synthase_dom"/>
</dbReference>
<dbReference type="InterPro" id="IPR014030">
    <property type="entry name" value="Ketoacyl_synth_N"/>
</dbReference>
<feature type="region of interest" description="N-terminal hotdog fold" evidence="5">
    <location>
        <begin position="3984"/>
        <end position="4105"/>
    </location>
</feature>
<dbReference type="InterPro" id="IPR032821">
    <property type="entry name" value="PKS_assoc"/>
</dbReference>
<name>A0A173H0U5_9BACT</name>
<dbReference type="GO" id="GO:0071770">
    <property type="term" value="P:DIM/DIP cell wall layer assembly"/>
    <property type="evidence" value="ECO:0007669"/>
    <property type="project" value="TreeGrafter"/>
</dbReference>
<evidence type="ECO:0000259" key="9">
    <source>
        <dbReference type="PROSITE" id="PS52019"/>
    </source>
</evidence>
<reference evidence="10" key="1">
    <citation type="journal article" date="2016" name="Org. Lett.">
        <title>Isolation, Structure Elucidation, Biosynthesis, and Synthesis of Antalid, a Secondary Metabolite from Polyangium species.</title>
        <authorList>
            <person name="Tautz T."/>
            <person name="Hoffmann J."/>
            <person name="Hoffmann T."/>
            <person name="Steinmetz H."/>
            <person name="Washausen P."/>
            <person name="Kunze B."/>
            <person name="Huch V."/>
            <person name="Kitsche A."/>
            <person name="Reichenbach H."/>
            <person name="Hofle G."/>
            <person name="Muller R."/>
            <person name="Kalesse M."/>
        </authorList>
    </citation>
    <scope>NUCLEOTIDE SEQUENCE</scope>
    <source>
        <strain evidence="10">Pl sm9</strain>
    </source>
</reference>
<feature type="domain" description="Carrier" evidence="7">
    <location>
        <begin position="2977"/>
        <end position="3055"/>
    </location>
</feature>
<dbReference type="InterPro" id="IPR014031">
    <property type="entry name" value="Ketoacyl_synth_C"/>
</dbReference>
<dbReference type="GO" id="GO:0004312">
    <property type="term" value="F:fatty acid synthase activity"/>
    <property type="evidence" value="ECO:0007669"/>
    <property type="project" value="TreeGrafter"/>
</dbReference>
<proteinExistence type="predicted"/>
<dbReference type="SUPFAM" id="SSF55048">
    <property type="entry name" value="Probable ACP-binding domain of malonyl-CoA ACP transacylase"/>
    <property type="match status" value="5"/>
</dbReference>
<evidence type="ECO:0000256" key="1">
    <source>
        <dbReference type="ARBA" id="ARBA00022450"/>
    </source>
</evidence>
<dbReference type="CDD" id="cd08955">
    <property type="entry name" value="KR_2_FAS_SDR_x"/>
    <property type="match status" value="2"/>
</dbReference>
<feature type="active site" description="Proton donor; for dehydratase activity" evidence="5">
    <location>
        <position position="4181"/>
    </location>
</feature>
<dbReference type="InterPro" id="IPR018201">
    <property type="entry name" value="Ketoacyl_synth_AS"/>
</dbReference>
<feature type="domain" description="PKS/mFAS DH" evidence="9">
    <location>
        <begin position="5748"/>
        <end position="6027"/>
    </location>
</feature>
<feature type="active site" description="Proton acceptor; for dehydratase activity" evidence="5">
    <location>
        <position position="5781"/>
    </location>
</feature>
<feature type="domain" description="Ketosynthase family 3 (KS3)" evidence="8">
    <location>
        <begin position="3076"/>
        <end position="3502"/>
    </location>
</feature>
<dbReference type="InterPro" id="IPR049551">
    <property type="entry name" value="PKS_DH_C"/>
</dbReference>
<keyword evidence="2" id="KW-0597">Phosphoprotein</keyword>
<dbReference type="Gene3D" id="1.10.1200.10">
    <property type="entry name" value="ACP-like"/>
    <property type="match status" value="5"/>
</dbReference>
<dbReference type="Gene3D" id="3.40.366.10">
    <property type="entry name" value="Malonyl-Coenzyme A Acyl Carrier Protein, domain 2"/>
    <property type="match status" value="5"/>
</dbReference>
<dbReference type="GO" id="GO:0005737">
    <property type="term" value="C:cytoplasm"/>
    <property type="evidence" value="ECO:0007669"/>
    <property type="project" value="TreeGrafter"/>
</dbReference>
<dbReference type="PANTHER" id="PTHR43775:SF51">
    <property type="entry name" value="INACTIVE PHENOLPHTHIOCEROL SYNTHESIS POLYKETIDE SYNTHASE TYPE I PKS1-RELATED"/>
    <property type="match status" value="1"/>
</dbReference>
<dbReference type="GO" id="GO:0031177">
    <property type="term" value="F:phosphopantetheine binding"/>
    <property type="evidence" value="ECO:0007669"/>
    <property type="project" value="InterPro"/>
</dbReference>
<dbReference type="InterPro" id="IPR020806">
    <property type="entry name" value="PKS_PP-bd"/>
</dbReference>
<dbReference type="PROSITE" id="PS00012">
    <property type="entry name" value="PHOSPHOPANTETHEINE"/>
    <property type="match status" value="3"/>
</dbReference>
<dbReference type="InterPro" id="IPR049552">
    <property type="entry name" value="PKS_DH_N"/>
</dbReference>
<keyword evidence="1" id="KW-0596">Phosphopantetheine</keyword>
<dbReference type="SUPFAM" id="SSF47336">
    <property type="entry name" value="ACP-like"/>
    <property type="match status" value="5"/>
</dbReference>
<dbReference type="EMBL" id="KU245058">
    <property type="protein sequence ID" value="ANI24099.1"/>
    <property type="molecule type" value="Genomic_DNA"/>
</dbReference>
<dbReference type="InterPro" id="IPR016036">
    <property type="entry name" value="Malonyl_transacylase_ACP-bd"/>
</dbReference>
<dbReference type="SMART" id="SM00827">
    <property type="entry name" value="PKS_AT"/>
    <property type="match status" value="5"/>
</dbReference>
<dbReference type="PANTHER" id="PTHR43775">
    <property type="entry name" value="FATTY ACID SYNTHASE"/>
    <property type="match status" value="1"/>
</dbReference>
<dbReference type="InterPro" id="IPR016039">
    <property type="entry name" value="Thiolase-like"/>
</dbReference>
<dbReference type="Gene3D" id="3.40.50.720">
    <property type="entry name" value="NAD(P)-binding Rossmann-like Domain"/>
    <property type="match status" value="3"/>
</dbReference>
<dbReference type="PROSITE" id="PS52019">
    <property type="entry name" value="PKS_MFAS_DH"/>
    <property type="match status" value="2"/>
</dbReference>
<feature type="domain" description="Carrier" evidence="7">
    <location>
        <begin position="6533"/>
        <end position="6610"/>
    </location>
</feature>
<dbReference type="Pfam" id="PF02801">
    <property type="entry name" value="Ketoacyl-synt_C"/>
    <property type="match status" value="4"/>
</dbReference>